<reference evidence="1" key="1">
    <citation type="submission" date="2019-12" db="EMBL/GenBank/DDBJ databases">
        <title>Whole-genome sequence of Halomicrobium mukohataei pws1.</title>
        <authorList>
            <person name="Verma D.K."/>
            <person name="Gopal K."/>
            <person name="Prasad E.S."/>
        </authorList>
    </citation>
    <scope>NUCLEOTIDE SEQUENCE</scope>
    <source>
        <strain evidence="1">Pws1</strain>
    </source>
</reference>
<proteinExistence type="predicted"/>
<evidence type="ECO:0000313" key="2">
    <source>
        <dbReference type="Proteomes" id="UP000608662"/>
    </source>
</evidence>
<accession>A0A847TTJ4</accession>
<dbReference type="AlphaFoldDB" id="A0A847TTJ4"/>
<sequence length="70" mass="7456">MGVQIGLGTVAALLSVLVGIELAQLEVLRRTAQRSRSNRKRLRALLRAFGVHPDEGPAYDVDADALGGES</sequence>
<dbReference type="RefSeq" id="WP_170093239.1">
    <property type="nucleotide sequence ID" value="NZ_WOYG01000001.1"/>
</dbReference>
<dbReference type="OrthoDB" id="374670at2157"/>
<dbReference type="Proteomes" id="UP000608662">
    <property type="component" value="Unassembled WGS sequence"/>
</dbReference>
<organism evidence="1 2">
    <name type="scientific">Halomicrobium mukohataei</name>
    <dbReference type="NCBI Taxonomy" id="57705"/>
    <lineage>
        <taxon>Archaea</taxon>
        <taxon>Methanobacteriati</taxon>
        <taxon>Methanobacteriota</taxon>
        <taxon>Stenosarchaea group</taxon>
        <taxon>Halobacteria</taxon>
        <taxon>Halobacteriales</taxon>
        <taxon>Haloarculaceae</taxon>
        <taxon>Halomicrobium</taxon>
    </lineage>
</organism>
<comment type="caution">
    <text evidence="1">The sequence shown here is derived from an EMBL/GenBank/DDBJ whole genome shotgun (WGS) entry which is preliminary data.</text>
</comment>
<dbReference type="EMBL" id="WOYG01000001">
    <property type="protein sequence ID" value="NLV09362.1"/>
    <property type="molecule type" value="Genomic_DNA"/>
</dbReference>
<gene>
    <name evidence="1" type="ORF">GOC74_05390</name>
</gene>
<protein>
    <submittedName>
        <fullName evidence="1">Uncharacterized protein</fullName>
    </submittedName>
</protein>
<name>A0A847TTJ4_9EURY</name>
<evidence type="ECO:0000313" key="1">
    <source>
        <dbReference type="EMBL" id="NLV09362.1"/>
    </source>
</evidence>